<gene>
    <name evidence="1" type="ORF">IAD46_03835</name>
</gene>
<reference evidence="1" key="1">
    <citation type="submission" date="2020-10" db="EMBL/GenBank/DDBJ databases">
        <authorList>
            <person name="Gilroy R."/>
        </authorList>
    </citation>
    <scope>NUCLEOTIDE SEQUENCE</scope>
    <source>
        <strain evidence="1">ChiW17-6978</strain>
    </source>
</reference>
<reference evidence="1" key="2">
    <citation type="journal article" date="2021" name="PeerJ">
        <title>Extensive microbial diversity within the chicken gut microbiome revealed by metagenomics and culture.</title>
        <authorList>
            <person name="Gilroy R."/>
            <person name="Ravi A."/>
            <person name="Getino M."/>
            <person name="Pursley I."/>
            <person name="Horton D.L."/>
            <person name="Alikhan N.F."/>
            <person name="Baker D."/>
            <person name="Gharbi K."/>
            <person name="Hall N."/>
            <person name="Watson M."/>
            <person name="Adriaenssens E.M."/>
            <person name="Foster-Nyarko E."/>
            <person name="Jarju S."/>
            <person name="Secka A."/>
            <person name="Antonio M."/>
            <person name="Oren A."/>
            <person name="Chaudhuri R.R."/>
            <person name="La Ragione R."/>
            <person name="Hildebrand F."/>
            <person name="Pallen M.J."/>
        </authorList>
    </citation>
    <scope>NUCLEOTIDE SEQUENCE</scope>
    <source>
        <strain evidence="1">ChiW17-6978</strain>
    </source>
</reference>
<dbReference type="Gene3D" id="3.40.50.300">
    <property type="entry name" value="P-loop containing nucleotide triphosphate hydrolases"/>
    <property type="match status" value="1"/>
</dbReference>
<feature type="non-terminal residue" evidence="1">
    <location>
        <position position="152"/>
    </location>
</feature>
<organism evidence="1 2">
    <name type="scientific">Candidatus Pelethenecus faecipullorum</name>
    <dbReference type="NCBI Taxonomy" id="2840900"/>
    <lineage>
        <taxon>Bacteria</taxon>
        <taxon>Bacillati</taxon>
        <taxon>Mycoplasmatota</taxon>
        <taxon>Mollicutes</taxon>
        <taxon>Candidatus Pelethenecus</taxon>
    </lineage>
</organism>
<name>A0A9D1GQU7_9MOLU</name>
<evidence type="ECO:0000313" key="1">
    <source>
        <dbReference type="EMBL" id="HIT50139.1"/>
    </source>
</evidence>
<keyword evidence="1" id="KW-0808">Transferase</keyword>
<dbReference type="InterPro" id="IPR027417">
    <property type="entry name" value="P-loop_NTPase"/>
</dbReference>
<dbReference type="Proteomes" id="UP000886758">
    <property type="component" value="Unassembled WGS sequence"/>
</dbReference>
<comment type="caution">
    <text evidence="1">The sequence shown here is derived from an EMBL/GenBank/DDBJ whole genome shotgun (WGS) entry which is preliminary data.</text>
</comment>
<dbReference type="Pfam" id="PF13189">
    <property type="entry name" value="Cytidylate_kin2"/>
    <property type="match status" value="1"/>
</dbReference>
<dbReference type="EMBL" id="DVLF01000116">
    <property type="protein sequence ID" value="HIT50139.1"/>
    <property type="molecule type" value="Genomic_DNA"/>
</dbReference>
<dbReference type="GO" id="GO:0016301">
    <property type="term" value="F:kinase activity"/>
    <property type="evidence" value="ECO:0007669"/>
    <property type="project" value="UniProtKB-KW"/>
</dbReference>
<dbReference type="SUPFAM" id="SSF52540">
    <property type="entry name" value="P-loop containing nucleoside triphosphate hydrolases"/>
    <property type="match status" value="1"/>
</dbReference>
<proteinExistence type="predicted"/>
<protein>
    <submittedName>
        <fullName evidence="1">Cytidylate kinase-like family protein</fullName>
    </submittedName>
</protein>
<keyword evidence="1" id="KW-0418">Kinase</keyword>
<dbReference type="AlphaFoldDB" id="A0A9D1GQU7"/>
<sequence length="152" mass="16855">MNYVITISREYGSGGRFIGKLIAQKLGIGFYDSELLTKAADISGISKSCLENYDETKESPFSYAQGLYGMDMSLGQKVFLAQFEAIKKIAASESCVIVGRCADYVLRDDPNVVKVFICAPLEDKINRAVTYYNINPNKAASIISKKNKKRRS</sequence>
<accession>A0A9D1GQU7</accession>
<evidence type="ECO:0000313" key="2">
    <source>
        <dbReference type="Proteomes" id="UP000886758"/>
    </source>
</evidence>